<evidence type="ECO:0000256" key="11">
    <source>
        <dbReference type="RuleBase" id="RU366068"/>
    </source>
</evidence>
<keyword evidence="8 11" id="KW-0408">Iron</keyword>
<proteinExistence type="predicted"/>
<dbReference type="STRING" id="1051891.A0A0C3Q133"/>
<dbReference type="Proteomes" id="UP000054248">
    <property type="component" value="Unassembled WGS sequence"/>
</dbReference>
<dbReference type="InterPro" id="IPR007859">
    <property type="entry name" value="ETF-QO/FixX_C"/>
</dbReference>
<gene>
    <name evidence="15" type="ORF">M407DRAFT_233012</name>
</gene>
<comment type="function">
    <text evidence="11">Accepts electrons from ETF and reduces ubiquinone.</text>
</comment>
<sequence>MQSGMSRYSRQYGRFRAVDERSQSDDEGRPCTRSFTVSSGRRNDSQQPAFDPSRVDRPTDDVDVCIVGAEKGKEIRLLVLEKGSEVGSHTLSGAVIEPRALNELLPEWLNDPSHPLKQPAVDSHRRSTRSFPMPHPPQISNEGNYIVSLSQDSLAYTENGKAAKGVITNDSQEFQTKKGFEPGMLFRAKVSLLAEGAHGSLTKCAIKKYNLREGKDPQRRVRDEVYRPGHILHTIEYPLNYKTYAGGWVYHMADGLVSIGLVSTDRLFCWIRQRPKIKGSHNAMKSGTVAAEAAHNAIASLPEDSVNEDGEYVGQSVYLSNYEENMKQSWFRKDFNTPLGIWGGMAYSGVDSLSLKGRVPWKFHNRISDADHTQPAKNFKLIEYPPFEPPLSTDLLTSLALTNTNHEEQTPVHLQLPYAPLGDTPETREARRQHVEKNVGEFAGLLGRACPDGVYEYVDQEEGEGEKGMEDEGWAGKKLVINSQNCIDCKLCDIKVPTQDITGPMSILREV</sequence>
<keyword evidence="2 11" id="KW-0813">Transport</keyword>
<evidence type="ECO:0000256" key="10">
    <source>
        <dbReference type="ARBA" id="ARBA00023075"/>
    </source>
</evidence>
<dbReference type="SUPFAM" id="SSF54862">
    <property type="entry name" value="4Fe-4S ferredoxins"/>
    <property type="match status" value="1"/>
</dbReference>
<dbReference type="AlphaFoldDB" id="A0A0C3Q133"/>
<dbReference type="SUPFAM" id="SSF54373">
    <property type="entry name" value="FAD-linked reductases, C-terminal domain"/>
    <property type="match status" value="1"/>
</dbReference>
<keyword evidence="4 11" id="KW-0479">Metal-binding</keyword>
<keyword evidence="6 11" id="KW-0249">Electron transport</keyword>
<dbReference type="GO" id="GO:0004174">
    <property type="term" value="F:electron-transferring-flavoprotein dehydrogenase activity"/>
    <property type="evidence" value="ECO:0007669"/>
    <property type="project" value="UniProtKB-UniRule"/>
</dbReference>
<evidence type="ECO:0000256" key="2">
    <source>
        <dbReference type="ARBA" id="ARBA00022448"/>
    </source>
</evidence>
<protein>
    <recommendedName>
        <fullName evidence="11">Electron transfer flavoprotein-ubiquinone oxidoreductase</fullName>
        <shortName evidence="11">ETF-QO</shortName>
        <ecNumber evidence="11">1.5.5.1</ecNumber>
    </recommendedName>
</protein>
<feature type="compositionally biased region" description="Polar residues" evidence="12">
    <location>
        <begin position="33"/>
        <end position="48"/>
    </location>
</feature>
<dbReference type="SUPFAM" id="SSF51905">
    <property type="entry name" value="FAD/NAD(P)-binding domain"/>
    <property type="match status" value="1"/>
</dbReference>
<organism evidence="15 16">
    <name type="scientific">Tulasnella calospora MUT 4182</name>
    <dbReference type="NCBI Taxonomy" id="1051891"/>
    <lineage>
        <taxon>Eukaryota</taxon>
        <taxon>Fungi</taxon>
        <taxon>Dikarya</taxon>
        <taxon>Basidiomycota</taxon>
        <taxon>Agaricomycotina</taxon>
        <taxon>Agaricomycetes</taxon>
        <taxon>Cantharellales</taxon>
        <taxon>Tulasnellaceae</taxon>
        <taxon>Tulasnella</taxon>
    </lineage>
</organism>
<dbReference type="HOGENOM" id="CLU_009667_4_0_1"/>
<dbReference type="EC" id="1.5.5.1" evidence="11"/>
<keyword evidence="9 11" id="KW-0411">Iron-sulfur</keyword>
<evidence type="ECO:0000259" key="13">
    <source>
        <dbReference type="Pfam" id="PF05187"/>
    </source>
</evidence>
<dbReference type="GO" id="GO:0051539">
    <property type="term" value="F:4 iron, 4 sulfur cluster binding"/>
    <property type="evidence" value="ECO:0007669"/>
    <property type="project" value="UniProtKB-UniRule"/>
</dbReference>
<keyword evidence="5 11" id="KW-0274">FAD</keyword>
<dbReference type="InterPro" id="IPR040156">
    <property type="entry name" value="ETF-QO"/>
</dbReference>
<evidence type="ECO:0000313" key="15">
    <source>
        <dbReference type="EMBL" id="KIO16206.1"/>
    </source>
</evidence>
<evidence type="ECO:0000256" key="1">
    <source>
        <dbReference type="ARBA" id="ARBA00001974"/>
    </source>
</evidence>
<dbReference type="PANTHER" id="PTHR10617">
    <property type="entry name" value="ELECTRON TRANSFER FLAVOPROTEIN-UBIQUINONE OXIDOREDUCTASE"/>
    <property type="match status" value="1"/>
</dbReference>
<dbReference type="InterPro" id="IPR036188">
    <property type="entry name" value="FAD/NAD-bd_sf"/>
</dbReference>
<comment type="cofactor">
    <cofactor evidence="11">
        <name>[4Fe-4S] cluster</name>
        <dbReference type="ChEBI" id="CHEBI:49883"/>
    </cofactor>
    <text evidence="11">Binds 1 [4Fe-4S] cluster.</text>
</comment>
<reference evidence="16" key="2">
    <citation type="submission" date="2015-01" db="EMBL/GenBank/DDBJ databases">
        <title>Evolutionary Origins and Diversification of the Mycorrhizal Mutualists.</title>
        <authorList>
            <consortium name="DOE Joint Genome Institute"/>
            <consortium name="Mycorrhizal Genomics Consortium"/>
            <person name="Kohler A."/>
            <person name="Kuo A."/>
            <person name="Nagy L.G."/>
            <person name="Floudas D."/>
            <person name="Copeland A."/>
            <person name="Barry K.W."/>
            <person name="Cichocki N."/>
            <person name="Veneault-Fourrey C."/>
            <person name="LaButti K."/>
            <person name="Lindquist E.A."/>
            <person name="Lipzen A."/>
            <person name="Lundell T."/>
            <person name="Morin E."/>
            <person name="Murat C."/>
            <person name="Riley R."/>
            <person name="Ohm R."/>
            <person name="Sun H."/>
            <person name="Tunlid A."/>
            <person name="Henrissat B."/>
            <person name="Grigoriev I.V."/>
            <person name="Hibbett D.S."/>
            <person name="Martin F."/>
        </authorList>
    </citation>
    <scope>NUCLEOTIDE SEQUENCE [LARGE SCALE GENOMIC DNA]</scope>
    <source>
        <strain evidence="16">MUT 4182</strain>
    </source>
</reference>
<keyword evidence="10 11" id="KW-0830">Ubiquinone</keyword>
<evidence type="ECO:0000256" key="3">
    <source>
        <dbReference type="ARBA" id="ARBA00022630"/>
    </source>
</evidence>
<keyword evidence="3 11" id="KW-0285">Flavoprotein</keyword>
<dbReference type="GO" id="GO:0046872">
    <property type="term" value="F:metal ion binding"/>
    <property type="evidence" value="ECO:0007669"/>
    <property type="project" value="UniProtKB-KW"/>
</dbReference>
<dbReference type="Pfam" id="PF21162">
    <property type="entry name" value="ETFQO_UQ-bd"/>
    <property type="match status" value="1"/>
</dbReference>
<keyword evidence="7 11" id="KW-0560">Oxidoreductase</keyword>
<feature type="compositionally biased region" description="Basic and acidic residues" evidence="12">
    <location>
        <begin position="16"/>
        <end position="30"/>
    </location>
</feature>
<feature type="domain" description="ETF-QO/FixC ubiquinone-binding" evidence="14">
    <location>
        <begin position="220"/>
        <end position="262"/>
    </location>
</feature>
<evidence type="ECO:0000256" key="6">
    <source>
        <dbReference type="ARBA" id="ARBA00022982"/>
    </source>
</evidence>
<feature type="region of interest" description="Disordered" evidence="12">
    <location>
        <begin position="1"/>
        <end position="59"/>
    </location>
</feature>
<name>A0A0C3Q133_9AGAM</name>
<keyword evidence="16" id="KW-1185">Reference proteome</keyword>
<evidence type="ECO:0000256" key="8">
    <source>
        <dbReference type="ARBA" id="ARBA00023004"/>
    </source>
</evidence>
<evidence type="ECO:0000256" key="4">
    <source>
        <dbReference type="ARBA" id="ARBA00022723"/>
    </source>
</evidence>
<dbReference type="GO" id="GO:0005743">
    <property type="term" value="C:mitochondrial inner membrane"/>
    <property type="evidence" value="ECO:0007669"/>
    <property type="project" value="TreeGrafter"/>
</dbReference>
<dbReference type="EMBL" id="KN823636">
    <property type="protein sequence ID" value="KIO16206.1"/>
    <property type="molecule type" value="Genomic_DNA"/>
</dbReference>
<dbReference type="OrthoDB" id="437331at2759"/>
<dbReference type="InterPro" id="IPR049398">
    <property type="entry name" value="ETF-QO/FixC_UQ-bd"/>
</dbReference>
<accession>A0A0C3Q133</accession>
<feature type="domain" description="ETF-QO/FixX C-terminal" evidence="13">
    <location>
        <begin position="391"/>
        <end position="502"/>
    </location>
</feature>
<dbReference type="Pfam" id="PF05187">
    <property type="entry name" value="Fer4_ETF_QO"/>
    <property type="match status" value="1"/>
</dbReference>
<comment type="catalytic activity">
    <reaction evidence="11">
        <text>a ubiquinone + reduced [electron-transfer flavoprotein] = a ubiquinol + oxidized [electron-transfer flavoprotein] + H(+)</text>
        <dbReference type="Rhea" id="RHEA:24052"/>
        <dbReference type="Rhea" id="RHEA-COMP:9565"/>
        <dbReference type="Rhea" id="RHEA-COMP:9566"/>
        <dbReference type="Rhea" id="RHEA-COMP:10685"/>
        <dbReference type="Rhea" id="RHEA-COMP:10686"/>
        <dbReference type="ChEBI" id="CHEBI:15378"/>
        <dbReference type="ChEBI" id="CHEBI:16389"/>
        <dbReference type="ChEBI" id="CHEBI:17976"/>
        <dbReference type="ChEBI" id="CHEBI:57692"/>
        <dbReference type="ChEBI" id="CHEBI:58307"/>
        <dbReference type="EC" id="1.5.5.1"/>
    </reaction>
</comment>
<comment type="cofactor">
    <cofactor evidence="1 11">
        <name>FAD</name>
        <dbReference type="ChEBI" id="CHEBI:57692"/>
    </cofactor>
</comment>
<reference evidence="15 16" key="1">
    <citation type="submission" date="2014-04" db="EMBL/GenBank/DDBJ databases">
        <authorList>
            <consortium name="DOE Joint Genome Institute"/>
            <person name="Kuo A."/>
            <person name="Girlanda M."/>
            <person name="Perotto S."/>
            <person name="Kohler A."/>
            <person name="Nagy L.G."/>
            <person name="Floudas D."/>
            <person name="Copeland A."/>
            <person name="Barry K.W."/>
            <person name="Cichocki N."/>
            <person name="Veneault-Fourrey C."/>
            <person name="LaButti K."/>
            <person name="Lindquist E.A."/>
            <person name="Lipzen A."/>
            <person name="Lundell T."/>
            <person name="Morin E."/>
            <person name="Murat C."/>
            <person name="Sun H."/>
            <person name="Tunlid A."/>
            <person name="Henrissat B."/>
            <person name="Grigoriev I.V."/>
            <person name="Hibbett D.S."/>
            <person name="Martin F."/>
            <person name="Nordberg H.P."/>
            <person name="Cantor M.N."/>
            <person name="Hua S.X."/>
        </authorList>
    </citation>
    <scope>NUCLEOTIDE SEQUENCE [LARGE SCALE GENOMIC DNA]</scope>
    <source>
        <strain evidence="15 16">MUT 4182</strain>
    </source>
</reference>
<dbReference type="Gene3D" id="3.50.50.60">
    <property type="entry name" value="FAD/NAD(P)-binding domain"/>
    <property type="match status" value="2"/>
</dbReference>
<evidence type="ECO:0000256" key="9">
    <source>
        <dbReference type="ARBA" id="ARBA00023014"/>
    </source>
</evidence>
<evidence type="ECO:0000256" key="7">
    <source>
        <dbReference type="ARBA" id="ARBA00023002"/>
    </source>
</evidence>
<evidence type="ECO:0000256" key="12">
    <source>
        <dbReference type="SAM" id="MobiDB-lite"/>
    </source>
</evidence>
<evidence type="ECO:0000256" key="5">
    <source>
        <dbReference type="ARBA" id="ARBA00022827"/>
    </source>
</evidence>
<evidence type="ECO:0000313" key="16">
    <source>
        <dbReference type="Proteomes" id="UP000054248"/>
    </source>
</evidence>
<evidence type="ECO:0000259" key="14">
    <source>
        <dbReference type="Pfam" id="PF21162"/>
    </source>
</evidence>
<dbReference type="Gene3D" id="3.30.70.20">
    <property type="match status" value="1"/>
</dbReference>
<dbReference type="PANTHER" id="PTHR10617:SF107">
    <property type="entry name" value="ELECTRON TRANSFER FLAVOPROTEIN-UBIQUINONE OXIDOREDUCTASE, MITOCHONDRIAL"/>
    <property type="match status" value="1"/>
</dbReference>